<reference evidence="6 7" key="1">
    <citation type="submission" date="2024-03" db="EMBL/GenBank/DDBJ databases">
        <title>The Acrasis kona genome and developmental transcriptomes reveal deep origins of eukaryotic multicellular pathways.</title>
        <authorList>
            <person name="Sheikh S."/>
            <person name="Fu C.-J."/>
            <person name="Brown M.W."/>
            <person name="Baldauf S.L."/>
        </authorList>
    </citation>
    <scope>NUCLEOTIDE SEQUENCE [LARGE SCALE GENOMIC DNA]</scope>
    <source>
        <strain evidence="6 7">ATCC MYA-3509</strain>
    </source>
</reference>
<evidence type="ECO:0000256" key="1">
    <source>
        <dbReference type="ARBA" id="ARBA00004319"/>
    </source>
</evidence>
<evidence type="ECO:0000313" key="7">
    <source>
        <dbReference type="Proteomes" id="UP001431209"/>
    </source>
</evidence>
<evidence type="ECO:0000256" key="5">
    <source>
        <dbReference type="ARBA" id="ARBA00023186"/>
    </source>
</evidence>
<dbReference type="Pfam" id="PF00012">
    <property type="entry name" value="HSP70"/>
    <property type="match status" value="1"/>
</dbReference>
<dbReference type="Gene3D" id="3.30.30.30">
    <property type="match status" value="1"/>
</dbReference>
<proteinExistence type="predicted"/>
<protein>
    <submittedName>
        <fullName evidence="6">Uncharacterized protein</fullName>
    </submittedName>
</protein>
<dbReference type="InterPro" id="IPR013126">
    <property type="entry name" value="Hsp_70_fam"/>
</dbReference>
<dbReference type="FunFam" id="3.90.640.10:FF:000003">
    <property type="entry name" value="Molecular chaperone DnaK"/>
    <property type="match status" value="1"/>
</dbReference>
<keyword evidence="7" id="KW-1185">Reference proteome</keyword>
<dbReference type="GO" id="GO:0005524">
    <property type="term" value="F:ATP binding"/>
    <property type="evidence" value="ECO:0007669"/>
    <property type="project" value="UniProtKB-KW"/>
</dbReference>
<dbReference type="InterPro" id="IPR018181">
    <property type="entry name" value="Heat_shock_70_CS"/>
</dbReference>
<dbReference type="PRINTS" id="PR00301">
    <property type="entry name" value="HEATSHOCK70"/>
</dbReference>
<evidence type="ECO:0000256" key="3">
    <source>
        <dbReference type="ARBA" id="ARBA00022741"/>
    </source>
</evidence>
<dbReference type="GO" id="GO:0005788">
    <property type="term" value="C:endoplasmic reticulum lumen"/>
    <property type="evidence" value="ECO:0007669"/>
    <property type="project" value="UniProtKB-SubCell"/>
</dbReference>
<dbReference type="EMBL" id="JAOPGA020001582">
    <property type="protein sequence ID" value="KAL0489650.1"/>
    <property type="molecule type" value="Genomic_DNA"/>
</dbReference>
<dbReference type="Gene3D" id="3.90.640.10">
    <property type="entry name" value="Actin, Chain A, domain 4"/>
    <property type="match status" value="1"/>
</dbReference>
<keyword evidence="2" id="KW-0732">Signal</keyword>
<dbReference type="AlphaFoldDB" id="A0AAW2ZJN6"/>
<evidence type="ECO:0000256" key="2">
    <source>
        <dbReference type="ARBA" id="ARBA00022729"/>
    </source>
</evidence>
<dbReference type="PANTHER" id="PTHR45639:SF3">
    <property type="entry name" value="HYPOXIA UP-REGULATED PROTEIN 1"/>
    <property type="match status" value="1"/>
</dbReference>
<sequence length="655" mass="73601">MTSEKIDIVLNEQSKRKTATIISYKSDVERYIGDPAAQLYSRNPETTFRYWHYLLGEQSNQNNVRKRLSALNSLPFINSNTVRKSYNVCLGSSCSNILAPEELTSAIISESIRMASIDPLYTIKAITIAIPVWYSIEKRSAILDATRLLGLTSKVSLVHEHHLAAVQYQNAKRFTSARTVAFFDMGATSTKLFIVTFEPNSKIYILSSEADESLGGADIDSAIAKYIASELKIDIDTDPKVMARLLVQSRKAKEVLSANHETIISIEDLHGSADKRYTLTRGKLIILCSELSQKLESFVKKQLQGSKLHSLEVIGGSSRIPFVQELLRSALGHKLELSFTLNGDETIALGAALYNSKLIGSRRVNPVVKDIYPLKLKIISGRKEINVGSQLVGAQLSYTFDAPALDGIIIAHQDGRHILKYQPVISDSLKKQWMRTSFKLVFSSDGIPSIEQIQAVTSLNGKTTSTTLKRIVNYIGDVKPLDANSLREGRQHVRNIEANEQIRKLVAHQNNVLENKIYSLKESIETEPQFKEQYDRYNKILNGALDWYNSISDNHTITANELLNKVDEKISQLDDVFGLLTDGEDNNTAFQEVVGYCRKVFKSLSKEASQRIDRTKIALNGLIKRSKVKCVPKVMIDDIQKRCRNLQDLFLRNKR</sequence>
<organism evidence="6 7">
    <name type="scientific">Acrasis kona</name>
    <dbReference type="NCBI Taxonomy" id="1008807"/>
    <lineage>
        <taxon>Eukaryota</taxon>
        <taxon>Discoba</taxon>
        <taxon>Heterolobosea</taxon>
        <taxon>Tetramitia</taxon>
        <taxon>Eutetramitia</taxon>
        <taxon>Acrasidae</taxon>
        <taxon>Acrasis</taxon>
    </lineage>
</organism>
<gene>
    <name evidence="6" type="ORF">AKO1_010540</name>
</gene>
<dbReference type="GO" id="GO:0034663">
    <property type="term" value="C:endoplasmic reticulum chaperone complex"/>
    <property type="evidence" value="ECO:0007669"/>
    <property type="project" value="TreeGrafter"/>
</dbReference>
<comment type="caution">
    <text evidence="6">The sequence shown here is derived from an EMBL/GenBank/DDBJ whole genome shotgun (WGS) entry which is preliminary data.</text>
</comment>
<evidence type="ECO:0000256" key="4">
    <source>
        <dbReference type="ARBA" id="ARBA00022840"/>
    </source>
</evidence>
<keyword evidence="5" id="KW-0143">Chaperone</keyword>
<evidence type="ECO:0000313" key="6">
    <source>
        <dbReference type="EMBL" id="KAL0489650.1"/>
    </source>
</evidence>
<dbReference type="InterPro" id="IPR043129">
    <property type="entry name" value="ATPase_NBD"/>
</dbReference>
<dbReference type="GO" id="GO:0140662">
    <property type="term" value="F:ATP-dependent protein folding chaperone"/>
    <property type="evidence" value="ECO:0007669"/>
    <property type="project" value="InterPro"/>
</dbReference>
<dbReference type="SUPFAM" id="SSF53067">
    <property type="entry name" value="Actin-like ATPase domain"/>
    <property type="match status" value="2"/>
</dbReference>
<dbReference type="PROSITE" id="PS01036">
    <property type="entry name" value="HSP70_3"/>
    <property type="match status" value="1"/>
</dbReference>
<keyword evidence="3" id="KW-0547">Nucleotide-binding</keyword>
<accession>A0AAW2ZJN6</accession>
<keyword evidence="4" id="KW-0067">ATP-binding</keyword>
<comment type="subcellular location">
    <subcellularLocation>
        <location evidence="1">Endoplasmic reticulum lumen</location>
    </subcellularLocation>
</comment>
<dbReference type="Proteomes" id="UP001431209">
    <property type="component" value="Unassembled WGS sequence"/>
</dbReference>
<dbReference type="PANTHER" id="PTHR45639">
    <property type="entry name" value="HSC70CB, ISOFORM G-RELATED"/>
    <property type="match status" value="1"/>
</dbReference>
<dbReference type="GO" id="GO:0030968">
    <property type="term" value="P:endoplasmic reticulum unfolded protein response"/>
    <property type="evidence" value="ECO:0007669"/>
    <property type="project" value="TreeGrafter"/>
</dbReference>
<dbReference type="Gene3D" id="3.30.420.40">
    <property type="match status" value="2"/>
</dbReference>
<name>A0AAW2ZJN6_9EUKA</name>